<dbReference type="Gene3D" id="3.40.50.11440">
    <property type="match status" value="1"/>
</dbReference>
<evidence type="ECO:0000313" key="4">
    <source>
        <dbReference type="Proteomes" id="UP000320766"/>
    </source>
</evidence>
<sequence>MTTFYLNYGKTQIGVEIPEQKILNVIMPNPSHGKRDKEEEIKRAIMNPISASLEEIVTPQSSIALLPSDITRPCPSYNIIPILLRELNSIGVKDERVKIVFTNGLHRRNTRDEKIMLLGKKIVEKIKCIDHDAKQKQKYIGDTSHHTPVYINSDVLDCDIKIGIANIDIHVFAGYSGGAKSILPGVSGVETIVKNHYMIYEYFDRTRSGILEGNPIREDMEEAAKLAGLDYIVNVVLDDKKKIVTTVAGDPLRAHRRGVETCDRIYKVPIREKADIVVASAGGFPKDINLYQATKAMDNSTFAIKNGGTIVLFAECPEGVGSEELDRLLNSKSWEEVIQKGKDGGSYAPYGFRAVAKMGIKVVLISSISIEKTARTPIIGARDAKEAIEKAIQIEGEGATITVMPFAGSTLPTYDV</sequence>
<organism evidence="3 4">
    <name type="scientific">Candidatus Methanolliviera hydrocarbonicum</name>
    <dbReference type="NCBI Taxonomy" id="2491085"/>
    <lineage>
        <taxon>Archaea</taxon>
        <taxon>Methanobacteriati</taxon>
        <taxon>Methanobacteriota</taxon>
        <taxon>Candidatus Methanoliparia</taxon>
        <taxon>Candidatus Methanoliparales</taxon>
        <taxon>Candidatus Methanollivieraceae</taxon>
        <taxon>Candidatus Methanolliviera</taxon>
    </lineage>
</organism>
<dbReference type="InterPro" id="IPR048520">
    <property type="entry name" value="LarA_C"/>
</dbReference>
<comment type="caution">
    <text evidence="3">The sequence shown here is derived from an EMBL/GenBank/DDBJ whole genome shotgun (WGS) entry which is preliminary data.</text>
</comment>
<dbReference type="PANTHER" id="PTHR33171">
    <property type="entry name" value="LAR_N DOMAIN-CONTAINING PROTEIN"/>
    <property type="match status" value="1"/>
</dbReference>
<proteinExistence type="predicted"/>
<dbReference type="GO" id="GO:0050043">
    <property type="term" value="F:lactate racemase activity"/>
    <property type="evidence" value="ECO:0007669"/>
    <property type="project" value="InterPro"/>
</dbReference>
<name>A0A520KY06_9EURY</name>
<evidence type="ECO:0000259" key="1">
    <source>
        <dbReference type="Pfam" id="PF09861"/>
    </source>
</evidence>
<dbReference type="NCBIfam" id="NF033504">
    <property type="entry name" value="Ni_dep_LarA"/>
    <property type="match status" value="1"/>
</dbReference>
<feature type="domain" description="LarA-like N-terminal" evidence="1">
    <location>
        <begin position="8"/>
        <end position="200"/>
    </location>
</feature>
<reference evidence="3 4" key="1">
    <citation type="journal article" date="2019" name="Nat. Microbiol.">
        <title>Wide diversity of methane and short-chain alkane metabolisms in uncultured archaea.</title>
        <authorList>
            <person name="Borrel G."/>
            <person name="Adam P.S."/>
            <person name="McKay L.J."/>
            <person name="Chen L.X."/>
            <person name="Sierra-Garcia I.N."/>
            <person name="Sieber C.M."/>
            <person name="Letourneur Q."/>
            <person name="Ghozlane A."/>
            <person name="Andersen G.L."/>
            <person name="Li W.J."/>
            <person name="Hallam S.J."/>
            <person name="Muyzer G."/>
            <person name="de Oliveira V.M."/>
            <person name="Inskeep W.P."/>
            <person name="Banfield J.F."/>
            <person name="Gribaldo S."/>
        </authorList>
    </citation>
    <scope>NUCLEOTIDE SEQUENCE [LARGE SCALE GENOMIC DNA]</scope>
    <source>
        <strain evidence="3">NM1b</strain>
    </source>
</reference>
<dbReference type="Pfam" id="PF09861">
    <property type="entry name" value="Lar_N"/>
    <property type="match status" value="1"/>
</dbReference>
<dbReference type="EMBL" id="RXIL01000036">
    <property type="protein sequence ID" value="RZN71734.1"/>
    <property type="molecule type" value="Genomic_DNA"/>
</dbReference>
<protein>
    <submittedName>
        <fullName evidence="3">Nickel-dependent lactate racemase</fullName>
    </submittedName>
</protein>
<dbReference type="InterPro" id="IPR018657">
    <property type="entry name" value="LarA-like_N"/>
</dbReference>
<dbReference type="InterPro" id="IPR048068">
    <property type="entry name" value="LarA-like"/>
</dbReference>
<evidence type="ECO:0000259" key="2">
    <source>
        <dbReference type="Pfam" id="PF21113"/>
    </source>
</evidence>
<feature type="domain" description="Lactate racemase C-terminal" evidence="2">
    <location>
        <begin position="272"/>
        <end position="405"/>
    </location>
</feature>
<dbReference type="AlphaFoldDB" id="A0A520KY06"/>
<dbReference type="PANTHER" id="PTHR33171:SF17">
    <property type="entry name" value="LARA-LIKE N-TERMINAL DOMAIN-CONTAINING PROTEIN"/>
    <property type="match status" value="1"/>
</dbReference>
<dbReference type="InterPro" id="IPR047926">
    <property type="entry name" value="Ni_dep_LarA"/>
</dbReference>
<dbReference type="Proteomes" id="UP000320766">
    <property type="component" value="Unassembled WGS sequence"/>
</dbReference>
<dbReference type="Pfam" id="PF21113">
    <property type="entry name" value="LarA_C"/>
    <property type="match status" value="1"/>
</dbReference>
<gene>
    <name evidence="3" type="primary">larA</name>
    <name evidence="3" type="ORF">EF807_02120</name>
</gene>
<evidence type="ECO:0000313" key="3">
    <source>
        <dbReference type="EMBL" id="RZN71734.1"/>
    </source>
</evidence>
<dbReference type="InterPro" id="IPR043166">
    <property type="entry name" value="LarA-like_C"/>
</dbReference>
<accession>A0A520KY06</accession>
<dbReference type="Gene3D" id="3.90.226.30">
    <property type="match status" value="1"/>
</dbReference>